<evidence type="ECO:0000256" key="7">
    <source>
        <dbReference type="ARBA" id="ARBA00022692"/>
    </source>
</evidence>
<dbReference type="CDD" id="cd00184">
    <property type="entry name" value="TNF"/>
    <property type="match status" value="1"/>
</dbReference>
<evidence type="ECO:0000256" key="12">
    <source>
        <dbReference type="SAM" id="SignalP"/>
    </source>
</evidence>
<reference evidence="14" key="2">
    <citation type="submission" date="2025-08" db="UniProtKB">
        <authorList>
            <consortium name="Ensembl"/>
        </authorList>
    </citation>
    <scope>IDENTIFICATION</scope>
    <source>
        <strain evidence="14">Brown Norway</strain>
    </source>
</reference>
<organism evidence="14 15">
    <name type="scientific">Rattus norvegicus</name>
    <name type="common">Rat</name>
    <dbReference type="NCBI Taxonomy" id="10116"/>
    <lineage>
        <taxon>Eukaryota</taxon>
        <taxon>Metazoa</taxon>
        <taxon>Chordata</taxon>
        <taxon>Craniata</taxon>
        <taxon>Vertebrata</taxon>
        <taxon>Euteleostomi</taxon>
        <taxon>Mammalia</taxon>
        <taxon>Eutheria</taxon>
        <taxon>Euarchontoglires</taxon>
        <taxon>Glires</taxon>
        <taxon>Rodentia</taxon>
        <taxon>Myomorpha</taxon>
        <taxon>Muroidea</taxon>
        <taxon>Muridae</taxon>
        <taxon>Murinae</taxon>
        <taxon>Rattus</taxon>
    </lineage>
</organism>
<evidence type="ECO:0000313" key="14">
    <source>
        <dbReference type="Ensembl" id="ENSRNOP00000103495.1"/>
    </source>
</evidence>
<evidence type="ECO:0000256" key="3">
    <source>
        <dbReference type="ARBA" id="ARBA00008670"/>
    </source>
</evidence>
<evidence type="ECO:0000256" key="10">
    <source>
        <dbReference type="ARBA" id="ARBA00023136"/>
    </source>
</evidence>
<dbReference type="PIRSF" id="PIRSF038013">
    <property type="entry name" value="TNF10_TNF11"/>
    <property type="match status" value="1"/>
</dbReference>
<feature type="chain" id="PRO_5046847806" evidence="12">
    <location>
        <begin position="19"/>
        <end position="335"/>
    </location>
</feature>
<dbReference type="PANTHER" id="PTHR11471">
    <property type="entry name" value="TUMOR NECROSIS FACTOR FAMILY MEMBER"/>
    <property type="match status" value="1"/>
</dbReference>
<name>A0ABK0LPN8_RAT</name>
<evidence type="ECO:0000256" key="4">
    <source>
        <dbReference type="ARBA" id="ARBA00022475"/>
    </source>
</evidence>
<proteinExistence type="inferred from homology"/>
<evidence type="ECO:0000256" key="8">
    <source>
        <dbReference type="ARBA" id="ARBA00022968"/>
    </source>
</evidence>
<keyword evidence="4" id="KW-1003">Cell membrane</keyword>
<evidence type="ECO:0000313" key="15">
    <source>
        <dbReference type="Proteomes" id="UP000002494"/>
    </source>
</evidence>
<evidence type="ECO:0000259" key="13">
    <source>
        <dbReference type="PROSITE" id="PS50049"/>
    </source>
</evidence>
<evidence type="ECO:0000256" key="11">
    <source>
        <dbReference type="SAM" id="Phobius"/>
    </source>
</evidence>
<feature type="signal peptide" evidence="12">
    <location>
        <begin position="1"/>
        <end position="18"/>
    </location>
</feature>
<keyword evidence="15" id="KW-1185">Reference proteome</keyword>
<dbReference type="GeneTree" id="ENSGT01130000278318"/>
<keyword evidence="10 11" id="KW-0472">Membrane</keyword>
<dbReference type="Ensembl" id="ENSRNOT00000127790.1">
    <property type="protein sequence ID" value="ENSRNOP00000103495.1"/>
    <property type="gene ID" value="ENSRNOG00000086118.1"/>
</dbReference>
<dbReference type="InterPro" id="IPR021184">
    <property type="entry name" value="TNF_CS"/>
</dbReference>
<gene>
    <name evidence="14" type="primary">Tnfsf10</name>
</gene>
<comment type="similarity">
    <text evidence="3">Belongs to the tumor necrosis factor family.</text>
</comment>
<dbReference type="Pfam" id="PF00229">
    <property type="entry name" value="TNF"/>
    <property type="match status" value="1"/>
</dbReference>
<accession>A0ABK0LPN8</accession>
<evidence type="ECO:0000256" key="1">
    <source>
        <dbReference type="ARBA" id="ARBA00004401"/>
    </source>
</evidence>
<keyword evidence="12" id="KW-0732">Signal</keyword>
<evidence type="ECO:0000256" key="6">
    <source>
        <dbReference type="ARBA" id="ARBA00022525"/>
    </source>
</evidence>
<comment type="subcellular location">
    <subcellularLocation>
        <location evidence="1">Cell membrane</location>
        <topology evidence="1">Single-pass type II membrane protein</topology>
    </subcellularLocation>
    <subcellularLocation>
        <location evidence="2">Secreted</location>
    </subcellularLocation>
</comment>
<feature type="domain" description="THD" evidence="13">
    <location>
        <begin position="170"/>
        <end position="334"/>
    </location>
</feature>
<dbReference type="InterPro" id="IPR008983">
    <property type="entry name" value="Tumour_necrosis_fac-like_dom"/>
</dbReference>
<dbReference type="InterPro" id="IPR017355">
    <property type="entry name" value="TNF_ligand_10/11"/>
</dbReference>
<reference evidence="14" key="3">
    <citation type="submission" date="2025-09" db="UniProtKB">
        <authorList>
            <consortium name="Ensembl"/>
        </authorList>
    </citation>
    <scope>IDENTIFICATION</scope>
    <source>
        <strain evidence="14">Brown Norway</strain>
    </source>
</reference>
<dbReference type="Gene3D" id="2.60.120.40">
    <property type="match status" value="1"/>
</dbReference>
<dbReference type="SMART" id="SM00207">
    <property type="entry name" value="TNF"/>
    <property type="match status" value="1"/>
</dbReference>
<keyword evidence="6" id="KW-0964">Secreted</keyword>
<evidence type="ECO:0000256" key="5">
    <source>
        <dbReference type="ARBA" id="ARBA00022514"/>
    </source>
</evidence>
<dbReference type="PROSITE" id="PS50049">
    <property type="entry name" value="THD_2"/>
    <property type="match status" value="1"/>
</dbReference>
<keyword evidence="7 11" id="KW-0812">Transmembrane</keyword>
<dbReference type="SUPFAM" id="SSF49842">
    <property type="entry name" value="TNF-like"/>
    <property type="match status" value="1"/>
</dbReference>
<dbReference type="PANTHER" id="PTHR11471:SF27">
    <property type="entry name" value="TUMOR NECROSIS FACTOR LIGAND SUPERFAMILY MEMBER 10"/>
    <property type="match status" value="1"/>
</dbReference>
<dbReference type="InterPro" id="IPR006052">
    <property type="entry name" value="TNF_dom"/>
</dbReference>
<keyword evidence="8" id="KW-0735">Signal-anchor</keyword>
<feature type="transmembrane region" description="Helical" evidence="11">
    <location>
        <begin position="60"/>
        <end position="86"/>
    </location>
</feature>
<sequence length="335" mass="38490">MNSHLSFWSLLHILTASSLKTWLTCGRRGLHARLLWGKSDLDNSMPSTGNLKGPSFSQHFTMTVICIVLLQVLLQALTVAVTYMYFNNEVKQLQDNYSKIGLACFSKEDGDFWDSTDEGILNRPCLQVKRQLYQLIEEVTLRTFEKTISTVPEKQLSTPPLPRGRRPQRVAAHITGITRRSNLALIPISKDGKTLGQKIETWESSRRGHSFLNHVHLRNGELVIQEEGLYYIYSQTYYRFKEAKEASKTVSKDGGRIKQMVQYIYKYTSYPDPILLMKSARNSCWSREAEYGLYSIYQGGLFELKENDRIFVSVTNEHLMDLDQEASFFGAFLIN</sequence>
<reference evidence="14" key="1">
    <citation type="submission" date="2024-01" db="EMBL/GenBank/DDBJ databases">
        <title>GRCr8: a new rat reference genome assembly contstructed from accurate long reads and long range scaffolding.</title>
        <authorList>
            <person name="Doris P.A."/>
            <person name="Kalbfleisch T."/>
            <person name="Li K."/>
            <person name="Howe K."/>
            <person name="Wood J."/>
        </authorList>
    </citation>
    <scope>NUCLEOTIDE SEQUENCE [LARGE SCALE GENOMIC DNA]</scope>
    <source>
        <strain evidence="14">Brown Norway</strain>
    </source>
</reference>
<protein>
    <submittedName>
        <fullName evidence="14">TNF superfamily member 10</fullName>
    </submittedName>
</protein>
<evidence type="ECO:0000256" key="2">
    <source>
        <dbReference type="ARBA" id="ARBA00004613"/>
    </source>
</evidence>
<dbReference type="Proteomes" id="UP000002494">
    <property type="component" value="Chromosome 2"/>
</dbReference>
<evidence type="ECO:0000256" key="9">
    <source>
        <dbReference type="ARBA" id="ARBA00022989"/>
    </source>
</evidence>
<keyword evidence="9 11" id="KW-1133">Transmembrane helix</keyword>
<dbReference type="PROSITE" id="PS00251">
    <property type="entry name" value="THD_1"/>
    <property type="match status" value="1"/>
</dbReference>
<keyword evidence="5" id="KW-0202">Cytokine</keyword>